<accession>A0A1F6A4N9</accession>
<feature type="compositionally biased region" description="Basic residues" evidence="6">
    <location>
        <begin position="1"/>
        <end position="20"/>
    </location>
</feature>
<proteinExistence type="inferred from homology"/>
<dbReference type="GO" id="GO:0005840">
    <property type="term" value="C:ribosome"/>
    <property type="evidence" value="ECO:0007669"/>
    <property type="project" value="UniProtKB-KW"/>
</dbReference>
<comment type="similarity">
    <text evidence="1 5">Belongs to the bacterial ribosomal protein bL34 family.</text>
</comment>
<dbReference type="FunFam" id="1.10.287.3980:FF:000001">
    <property type="entry name" value="Mitochondrial ribosomal protein L34"/>
    <property type="match status" value="1"/>
</dbReference>
<sequence length="48" mass="5777">MPKRVYQPKKRKRARKHGYRARMGTSGGRKVLKRRRLKGRKKLTVTKK</sequence>
<evidence type="ECO:0000256" key="3">
    <source>
        <dbReference type="ARBA" id="ARBA00023274"/>
    </source>
</evidence>
<evidence type="ECO:0000313" key="8">
    <source>
        <dbReference type="Proteomes" id="UP000177871"/>
    </source>
</evidence>
<feature type="region of interest" description="Disordered" evidence="6">
    <location>
        <begin position="1"/>
        <end position="48"/>
    </location>
</feature>
<keyword evidence="2 5" id="KW-0689">Ribosomal protein</keyword>
<dbReference type="Pfam" id="PF00468">
    <property type="entry name" value="Ribosomal_L34"/>
    <property type="match status" value="1"/>
</dbReference>
<dbReference type="GO" id="GO:0003735">
    <property type="term" value="F:structural constituent of ribosome"/>
    <property type="evidence" value="ECO:0007669"/>
    <property type="project" value="InterPro"/>
</dbReference>
<reference evidence="7 8" key="1">
    <citation type="journal article" date="2016" name="Nat. Commun.">
        <title>Thousands of microbial genomes shed light on interconnected biogeochemical processes in an aquifer system.</title>
        <authorList>
            <person name="Anantharaman K."/>
            <person name="Brown C.T."/>
            <person name="Hug L.A."/>
            <person name="Sharon I."/>
            <person name="Castelle C.J."/>
            <person name="Probst A.J."/>
            <person name="Thomas B.C."/>
            <person name="Singh A."/>
            <person name="Wilkins M.J."/>
            <person name="Karaoz U."/>
            <person name="Brodie E.L."/>
            <person name="Williams K.H."/>
            <person name="Hubbard S.S."/>
            <person name="Banfield J.F."/>
        </authorList>
    </citation>
    <scope>NUCLEOTIDE SEQUENCE [LARGE SCALE GENOMIC DNA]</scope>
</reference>
<dbReference type="AlphaFoldDB" id="A0A1F6A4N9"/>
<evidence type="ECO:0000256" key="2">
    <source>
        <dbReference type="ARBA" id="ARBA00022980"/>
    </source>
</evidence>
<evidence type="ECO:0000256" key="6">
    <source>
        <dbReference type="SAM" id="MobiDB-lite"/>
    </source>
</evidence>
<dbReference type="PANTHER" id="PTHR14503">
    <property type="entry name" value="MITOCHONDRIAL RIBOSOMAL PROTEIN 34 FAMILY MEMBER"/>
    <property type="match status" value="1"/>
</dbReference>
<name>A0A1F6A4N9_9BACT</name>
<dbReference type="Gene3D" id="1.10.287.3980">
    <property type="match status" value="1"/>
</dbReference>
<dbReference type="GO" id="GO:0006412">
    <property type="term" value="P:translation"/>
    <property type="evidence" value="ECO:0007669"/>
    <property type="project" value="UniProtKB-UniRule"/>
</dbReference>
<dbReference type="Proteomes" id="UP000177871">
    <property type="component" value="Unassembled WGS sequence"/>
</dbReference>
<evidence type="ECO:0000256" key="5">
    <source>
        <dbReference type="HAMAP-Rule" id="MF_00391"/>
    </source>
</evidence>
<gene>
    <name evidence="5" type="primary">rpmH</name>
    <name evidence="7" type="ORF">A2721_00860</name>
</gene>
<dbReference type="HAMAP" id="MF_00391">
    <property type="entry name" value="Ribosomal_bL34"/>
    <property type="match status" value="1"/>
</dbReference>
<organism evidence="7 8">
    <name type="scientific">Candidatus Gottesmanbacteria bacterium RIFCSPHIGHO2_01_FULL_47_48</name>
    <dbReference type="NCBI Taxonomy" id="1798381"/>
    <lineage>
        <taxon>Bacteria</taxon>
        <taxon>Candidatus Gottesmaniibacteriota</taxon>
    </lineage>
</organism>
<evidence type="ECO:0000256" key="1">
    <source>
        <dbReference type="ARBA" id="ARBA00010111"/>
    </source>
</evidence>
<dbReference type="GO" id="GO:1990904">
    <property type="term" value="C:ribonucleoprotein complex"/>
    <property type="evidence" value="ECO:0007669"/>
    <property type="project" value="UniProtKB-KW"/>
</dbReference>
<evidence type="ECO:0000256" key="4">
    <source>
        <dbReference type="ARBA" id="ARBA00035177"/>
    </source>
</evidence>
<feature type="compositionally biased region" description="Basic residues" evidence="6">
    <location>
        <begin position="30"/>
        <end position="48"/>
    </location>
</feature>
<comment type="caution">
    <text evidence="7">The sequence shown here is derived from an EMBL/GenBank/DDBJ whole genome shotgun (WGS) entry which is preliminary data.</text>
</comment>
<dbReference type="STRING" id="1798381.A2721_00860"/>
<dbReference type="InterPro" id="IPR000271">
    <property type="entry name" value="Ribosomal_bL34"/>
</dbReference>
<evidence type="ECO:0000313" key="7">
    <source>
        <dbReference type="EMBL" id="OGG19651.1"/>
    </source>
</evidence>
<dbReference type="PANTHER" id="PTHR14503:SF4">
    <property type="entry name" value="LARGE RIBOSOMAL SUBUNIT PROTEIN BL34M"/>
    <property type="match status" value="1"/>
</dbReference>
<dbReference type="EMBL" id="MFJK01000005">
    <property type="protein sequence ID" value="OGG19651.1"/>
    <property type="molecule type" value="Genomic_DNA"/>
</dbReference>
<dbReference type="NCBIfam" id="TIGR01030">
    <property type="entry name" value="rpmH_bact"/>
    <property type="match status" value="1"/>
</dbReference>
<keyword evidence="3 5" id="KW-0687">Ribonucleoprotein</keyword>
<protein>
    <recommendedName>
        <fullName evidence="4 5">Large ribosomal subunit protein bL34</fullName>
    </recommendedName>
</protein>